<dbReference type="Proteomes" id="UP000288197">
    <property type="component" value="Unassembled WGS sequence"/>
</dbReference>
<evidence type="ECO:0000313" key="3">
    <source>
        <dbReference type="Proteomes" id="UP000288197"/>
    </source>
</evidence>
<dbReference type="Gene3D" id="1.10.150.130">
    <property type="match status" value="1"/>
</dbReference>
<accession>A0A369B299</accession>
<reference evidence="2 3" key="1">
    <citation type="submission" date="2017-05" db="EMBL/GenBank/DDBJ databases">
        <title>Vagococcus spp. assemblies.</title>
        <authorList>
            <person name="Gulvik C.A."/>
        </authorList>
    </citation>
    <scope>NUCLEOTIDE SEQUENCE [LARGE SCALE GENOMIC DNA]</scope>
    <source>
        <strain evidence="2 3">NCFB 2497</strain>
    </source>
</reference>
<evidence type="ECO:0000259" key="1">
    <source>
        <dbReference type="Pfam" id="PF22016"/>
    </source>
</evidence>
<evidence type="ECO:0000313" key="2">
    <source>
        <dbReference type="EMBL" id="RSU03933.1"/>
    </source>
</evidence>
<keyword evidence="3" id="KW-1185">Reference proteome</keyword>
<protein>
    <recommendedName>
        <fullName evidence="1">DUF6933 domain-containing protein</fullName>
    </recommendedName>
</protein>
<feature type="domain" description="DUF6933" evidence="1">
    <location>
        <begin position="2"/>
        <end position="162"/>
    </location>
</feature>
<comment type="caution">
    <text evidence="2">The sequence shown here is derived from an EMBL/GenBank/DDBJ whole genome shotgun (WGS) entry which is preliminary data.</text>
</comment>
<dbReference type="Pfam" id="PF22016">
    <property type="entry name" value="DUF6933"/>
    <property type="match status" value="1"/>
</dbReference>
<dbReference type="AlphaFoldDB" id="A0A369B299"/>
<dbReference type="GeneID" id="63145792"/>
<dbReference type="InterPro" id="IPR053864">
    <property type="entry name" value="DUF6933"/>
</dbReference>
<sequence length="337" mass="39179">MIIHATKKALPLFSYLTPSKDVDEAKIHSNQNPLNSWHANYFNVNRKKMLLLVNDASLYTILIPDVNATRKKELDKLISEALKIQLKTDDFLTSLTDPYLEQLGEIEVATGYNRKVTSTSNHFILMLENYIFEERKALSPTKLASWLNEVPVSSLKHVYPFRELKAWLSGEEKPISNEGLLVNGKVKIDKTWDDFSVWQEKSNKVECEELDPMTLEQDYIRHSENLVNGFITYLEKEENLSNKVVRRHADNASVFMDFLMFSVLYTPLGDGTDLTIYFYWLIDKGIVMSDYGFNGQIAALKKFYQFLYYVNEIDAQELKERKENIRDSKEIIFDLLI</sequence>
<name>A0A369B299_9ENTE</name>
<organism evidence="2 3">
    <name type="scientific">Vagococcus fluvialis</name>
    <dbReference type="NCBI Taxonomy" id="2738"/>
    <lineage>
        <taxon>Bacteria</taxon>
        <taxon>Bacillati</taxon>
        <taxon>Bacillota</taxon>
        <taxon>Bacilli</taxon>
        <taxon>Lactobacillales</taxon>
        <taxon>Enterococcaceae</taxon>
        <taxon>Vagococcus</taxon>
    </lineage>
</organism>
<gene>
    <name evidence="2" type="ORF">CBF32_04480</name>
</gene>
<proteinExistence type="predicted"/>
<dbReference type="EMBL" id="NGJX01000003">
    <property type="protein sequence ID" value="RSU03933.1"/>
    <property type="molecule type" value="Genomic_DNA"/>
</dbReference>
<dbReference type="OrthoDB" id="9801392at2"/>
<dbReference type="RefSeq" id="WP_114289011.1">
    <property type="nucleotide sequence ID" value="NZ_CP081459.1"/>
</dbReference>
<dbReference type="InterPro" id="IPR010998">
    <property type="entry name" value="Integrase_recombinase_N"/>
</dbReference>